<dbReference type="GeneID" id="7399543"/>
<keyword evidence="2" id="KW-1185">Reference proteome</keyword>
<organism evidence="1 2">
    <name type="scientific">Halorubrum lacusprofundi (strain ATCC 49239 / DSM 5036 / JCM 8891 / ACAM 34)</name>
    <dbReference type="NCBI Taxonomy" id="416348"/>
    <lineage>
        <taxon>Archaea</taxon>
        <taxon>Methanobacteriati</taxon>
        <taxon>Methanobacteriota</taxon>
        <taxon>Stenosarchaea group</taxon>
        <taxon>Halobacteria</taxon>
        <taxon>Halobacteriales</taxon>
        <taxon>Haloferacaceae</taxon>
        <taxon>Halorubrum</taxon>
    </lineage>
</organism>
<dbReference type="RefSeq" id="WP_015910320.1">
    <property type="nucleotide sequence ID" value="NC_012029.1"/>
</dbReference>
<evidence type="ECO:0000313" key="2">
    <source>
        <dbReference type="Proteomes" id="UP000000740"/>
    </source>
</evidence>
<dbReference type="EMBL" id="CP001365">
    <property type="protein sequence ID" value="ACM57180.1"/>
    <property type="molecule type" value="Genomic_DNA"/>
</dbReference>
<evidence type="ECO:0000313" key="1">
    <source>
        <dbReference type="EMBL" id="ACM57180.1"/>
    </source>
</evidence>
<sequence length="77" mass="8801">MSISSWWQTVHDLHLGGRLVWTRLRVLAKAGWVATDDRGDLDDHWSITIRVVGYLAGYVDVTSSARFPREQKSEDDT</sequence>
<dbReference type="HOGENOM" id="CLU_2629587_0_0_2"/>
<accession>B9LP92</accession>
<proteinExistence type="predicted"/>
<name>B9LP92_HALLT</name>
<reference evidence="1 2" key="1">
    <citation type="journal article" date="2016" name="Stand. Genomic Sci.">
        <title>Complete genome sequence of the Antarctic Halorubrum lacusprofundi type strain ACAM 34.</title>
        <authorList>
            <person name="Anderson I.J."/>
            <person name="DasSarma P."/>
            <person name="Lucas S."/>
            <person name="Copeland A."/>
            <person name="Lapidus A."/>
            <person name="Del Rio T.G."/>
            <person name="Tice H."/>
            <person name="Dalin E."/>
            <person name="Bruce D.C."/>
            <person name="Goodwin L."/>
            <person name="Pitluck S."/>
            <person name="Sims D."/>
            <person name="Brettin T.S."/>
            <person name="Detter J.C."/>
            <person name="Han C.S."/>
            <person name="Larimer F."/>
            <person name="Hauser L."/>
            <person name="Land M."/>
            <person name="Ivanova N."/>
            <person name="Richardson P."/>
            <person name="Cavicchioli R."/>
            <person name="DasSarma S."/>
            <person name="Woese C.R."/>
            <person name="Kyrpides N.C."/>
        </authorList>
    </citation>
    <scope>NUCLEOTIDE SEQUENCE [LARGE SCALE GENOMIC DNA]</scope>
    <source>
        <strain evidence="2">ATCC 49239 / DSM 5036 / JCM 8891 / ACAM 34</strain>
    </source>
</reference>
<dbReference type="Proteomes" id="UP000000740">
    <property type="component" value="Chromosome 1"/>
</dbReference>
<protein>
    <submittedName>
        <fullName evidence="1">Uncharacterized protein</fullName>
    </submittedName>
</protein>
<gene>
    <name evidence="1" type="ordered locus">Hlac_1594</name>
</gene>
<dbReference type="AlphaFoldDB" id="B9LP92"/>
<dbReference type="KEGG" id="hla:Hlac_1594"/>